<dbReference type="SUPFAM" id="SSF51735">
    <property type="entry name" value="NAD(P)-binding Rossmann-fold domains"/>
    <property type="match status" value="1"/>
</dbReference>
<evidence type="ECO:0000313" key="5">
    <source>
        <dbReference type="Proteomes" id="UP000282837"/>
    </source>
</evidence>
<dbReference type="GO" id="GO:0000166">
    <property type="term" value="F:nucleotide binding"/>
    <property type="evidence" value="ECO:0007669"/>
    <property type="project" value="InterPro"/>
</dbReference>
<accession>A0A437N712</accession>
<dbReference type="PANTHER" id="PTHR43708">
    <property type="entry name" value="CONSERVED EXPRESSED OXIDOREDUCTASE (EUROFUNG)"/>
    <property type="match status" value="1"/>
</dbReference>
<protein>
    <submittedName>
        <fullName evidence="4">Gfo/Idh/MocA family oxidoreductase</fullName>
    </submittedName>
</protein>
<keyword evidence="5" id="KW-1185">Reference proteome</keyword>
<keyword evidence="2" id="KW-0560">Oxidoreductase</keyword>
<dbReference type="GO" id="GO:0016491">
    <property type="term" value="F:oxidoreductase activity"/>
    <property type="evidence" value="ECO:0007669"/>
    <property type="project" value="UniProtKB-KW"/>
</dbReference>
<comment type="caution">
    <text evidence="4">The sequence shown here is derived from an EMBL/GenBank/DDBJ whole genome shotgun (WGS) entry which is preliminary data.</text>
</comment>
<dbReference type="InterPro" id="IPR036291">
    <property type="entry name" value="NAD(P)-bd_dom_sf"/>
</dbReference>
<sequence>MRAMTQRWGVGLVGSGLVTRSIHIPALAALGDLFALRSLWDVNPALAQATAASCGAQAAPSLEAMLADPAIDVVMIGSPAQFHAGQAIAALRAGKKAVLVEKPLCSTPQEAEDIAQVARETGGLVLVGAMHLFDPAWRFMEQQVAAQDSAPSLIRSCIILPPNGRFDQWASEEILPPPPAGSPPLLRSEVMMMEGAIMGLAIHDLPLVRRLLRDDAGVQVTSAKRLSPFGYMLSIKAGEQLVDLFAFMHGHWRPEWTLTATALDWQAHAEFTPSFVMAGSGSASFTAKGASHAMIPQADNGYAGEWQAIAAFLSGEAAPPDPQDVVRDFLFAHAIAQQACALVAKEMAQ</sequence>
<dbReference type="InterPro" id="IPR051317">
    <property type="entry name" value="Gfo/Idh/MocA_oxidoreduct"/>
</dbReference>
<dbReference type="EMBL" id="SACO01000004">
    <property type="protein sequence ID" value="RVU05713.1"/>
    <property type="molecule type" value="Genomic_DNA"/>
</dbReference>
<evidence type="ECO:0000313" key="4">
    <source>
        <dbReference type="EMBL" id="RVU05713.1"/>
    </source>
</evidence>
<dbReference type="OrthoDB" id="9801953at2"/>
<dbReference type="Gene3D" id="3.30.360.10">
    <property type="entry name" value="Dihydrodipicolinate Reductase, domain 2"/>
    <property type="match status" value="1"/>
</dbReference>
<dbReference type="Gene3D" id="3.40.50.720">
    <property type="entry name" value="NAD(P)-binding Rossmann-like Domain"/>
    <property type="match status" value="1"/>
</dbReference>
<dbReference type="AlphaFoldDB" id="A0A437N712"/>
<feature type="domain" description="Gfo/Idh/MocA-like oxidoreductase N-terminal" evidence="3">
    <location>
        <begin position="10"/>
        <end position="128"/>
    </location>
</feature>
<dbReference type="Pfam" id="PF01408">
    <property type="entry name" value="GFO_IDH_MocA"/>
    <property type="match status" value="1"/>
</dbReference>
<evidence type="ECO:0000256" key="2">
    <source>
        <dbReference type="ARBA" id="ARBA00023002"/>
    </source>
</evidence>
<gene>
    <name evidence="4" type="ORF">EOE18_06910</name>
</gene>
<dbReference type="Proteomes" id="UP000282837">
    <property type="component" value="Unassembled WGS sequence"/>
</dbReference>
<name>A0A437N712_9SPHN</name>
<organism evidence="4 5">
    <name type="scientific">Novosphingobium umbonatum</name>
    <dbReference type="NCBI Taxonomy" id="1908524"/>
    <lineage>
        <taxon>Bacteria</taxon>
        <taxon>Pseudomonadati</taxon>
        <taxon>Pseudomonadota</taxon>
        <taxon>Alphaproteobacteria</taxon>
        <taxon>Sphingomonadales</taxon>
        <taxon>Sphingomonadaceae</taxon>
        <taxon>Novosphingobium</taxon>
    </lineage>
</organism>
<evidence type="ECO:0000259" key="3">
    <source>
        <dbReference type="Pfam" id="PF01408"/>
    </source>
</evidence>
<dbReference type="PANTHER" id="PTHR43708:SF5">
    <property type="entry name" value="CONSERVED EXPRESSED OXIDOREDUCTASE (EUROFUNG)-RELATED"/>
    <property type="match status" value="1"/>
</dbReference>
<dbReference type="InterPro" id="IPR000683">
    <property type="entry name" value="Gfo/Idh/MocA-like_OxRdtase_N"/>
</dbReference>
<reference evidence="4 5" key="1">
    <citation type="submission" date="2019-01" db="EMBL/GenBank/DDBJ databases">
        <authorList>
            <person name="Chen W.-M."/>
        </authorList>
    </citation>
    <scope>NUCLEOTIDE SEQUENCE [LARGE SCALE GENOMIC DNA]</scope>
    <source>
        <strain evidence="4 5">FSY-9</strain>
    </source>
</reference>
<proteinExistence type="inferred from homology"/>
<evidence type="ECO:0000256" key="1">
    <source>
        <dbReference type="ARBA" id="ARBA00010928"/>
    </source>
</evidence>
<comment type="similarity">
    <text evidence="1">Belongs to the Gfo/Idh/MocA family.</text>
</comment>